<dbReference type="PANTHER" id="PTHR46137:SF2">
    <property type="entry name" value="OS09G0526800 PROTEIN"/>
    <property type="match status" value="1"/>
</dbReference>
<dbReference type="PROSITE" id="PS51934">
    <property type="entry name" value="LRAT"/>
    <property type="match status" value="1"/>
</dbReference>
<dbReference type="AlphaFoldDB" id="A0AAV0F6Q3"/>
<name>A0AAV0F6Q3_9ASTE</name>
<dbReference type="Gene3D" id="3.90.1720.10">
    <property type="entry name" value="endopeptidase domain like (from Nostoc punctiforme)"/>
    <property type="match status" value="1"/>
</dbReference>
<evidence type="ECO:0000313" key="2">
    <source>
        <dbReference type="EMBL" id="CAH9131227.1"/>
    </source>
</evidence>
<organism evidence="2 3">
    <name type="scientific">Cuscuta epithymum</name>
    <dbReference type="NCBI Taxonomy" id="186058"/>
    <lineage>
        <taxon>Eukaryota</taxon>
        <taxon>Viridiplantae</taxon>
        <taxon>Streptophyta</taxon>
        <taxon>Embryophyta</taxon>
        <taxon>Tracheophyta</taxon>
        <taxon>Spermatophyta</taxon>
        <taxon>Magnoliopsida</taxon>
        <taxon>eudicotyledons</taxon>
        <taxon>Gunneridae</taxon>
        <taxon>Pentapetalae</taxon>
        <taxon>asterids</taxon>
        <taxon>lamiids</taxon>
        <taxon>Solanales</taxon>
        <taxon>Convolvulaceae</taxon>
        <taxon>Cuscuteae</taxon>
        <taxon>Cuscuta</taxon>
        <taxon>Cuscuta subgen. Cuscuta</taxon>
    </lineage>
</organism>
<accession>A0AAV0F6Q3</accession>
<evidence type="ECO:0000259" key="1">
    <source>
        <dbReference type="PROSITE" id="PS51934"/>
    </source>
</evidence>
<dbReference type="PANTHER" id="PTHR46137">
    <property type="entry name" value="OS05G0310600 PROTEIN"/>
    <property type="match status" value="1"/>
</dbReference>
<dbReference type="EMBL" id="CAMAPF010000964">
    <property type="protein sequence ID" value="CAH9131227.1"/>
    <property type="molecule type" value="Genomic_DNA"/>
</dbReference>
<comment type="caution">
    <text evidence="2">The sequence shown here is derived from an EMBL/GenBank/DDBJ whole genome shotgun (WGS) entry which is preliminary data.</text>
</comment>
<feature type="domain" description="LRAT" evidence="1">
    <location>
        <begin position="20"/>
        <end position="170"/>
    </location>
</feature>
<dbReference type="Proteomes" id="UP001152523">
    <property type="component" value="Unassembled WGS sequence"/>
</dbReference>
<gene>
    <name evidence="2" type="ORF">CEPIT_LOCUS31243</name>
</gene>
<evidence type="ECO:0000313" key="3">
    <source>
        <dbReference type="Proteomes" id="UP001152523"/>
    </source>
</evidence>
<dbReference type="InterPro" id="IPR007053">
    <property type="entry name" value="LRAT_dom"/>
</dbReference>
<keyword evidence="3" id="KW-1185">Reference proteome</keyword>
<reference evidence="2" key="1">
    <citation type="submission" date="2022-07" db="EMBL/GenBank/DDBJ databases">
        <authorList>
            <person name="Macas J."/>
            <person name="Novak P."/>
            <person name="Neumann P."/>
        </authorList>
    </citation>
    <scope>NUCLEOTIDE SEQUENCE</scope>
</reference>
<sequence length="236" mass="25898">MGFLSQRVERSELAAGDHIYTWRAGFVYAHHGIYVGGKKVVHFTATEGSTDATTRLFAVCTSSSICPTVCTNQDIPDCGFHKSSGVFLSCLDCFLGNGLLYRFEYGRRSLVLLAKLRGGTCTTAESDPPETVIRRAMDMLHDGFGKYDLFNRNCEDFAKYCKTGYVINPTKAYQVACRLGLGSMGLAAVLNPTVPVGLSLGMGVNLVSRYANDIGVRREVNTWLKKMCKTWGCKLA</sequence>
<protein>
    <recommendedName>
        <fullName evidence="1">LRAT domain-containing protein</fullName>
    </recommendedName>
</protein>
<dbReference type="Pfam" id="PF04970">
    <property type="entry name" value="LRAT"/>
    <property type="match status" value="1"/>
</dbReference>
<proteinExistence type="predicted"/>